<evidence type="ECO:0000256" key="1">
    <source>
        <dbReference type="SAM" id="SignalP"/>
    </source>
</evidence>
<reference evidence="2 3" key="1">
    <citation type="submission" date="2024-09" db="EMBL/GenBank/DDBJ databases">
        <title>Chromosome-scale assembly of Riccia fluitans.</title>
        <authorList>
            <person name="Paukszto L."/>
            <person name="Sawicki J."/>
            <person name="Karawczyk K."/>
            <person name="Piernik-Szablinska J."/>
            <person name="Szczecinska M."/>
            <person name="Mazdziarz M."/>
        </authorList>
    </citation>
    <scope>NUCLEOTIDE SEQUENCE [LARGE SCALE GENOMIC DNA]</scope>
    <source>
        <strain evidence="2">Rf_01</strain>
        <tissue evidence="2">Aerial parts of the thallus</tissue>
    </source>
</reference>
<protein>
    <recommendedName>
        <fullName evidence="4">PAR1 protein</fullName>
    </recommendedName>
</protein>
<feature type="signal peptide" evidence="1">
    <location>
        <begin position="1"/>
        <end position="23"/>
    </location>
</feature>
<proteinExistence type="predicted"/>
<feature type="chain" id="PRO_5044749958" description="PAR1 protein" evidence="1">
    <location>
        <begin position="24"/>
        <end position="265"/>
    </location>
</feature>
<keyword evidence="3" id="KW-1185">Reference proteome</keyword>
<evidence type="ECO:0000313" key="2">
    <source>
        <dbReference type="EMBL" id="KAL2613774.1"/>
    </source>
</evidence>
<dbReference type="PANTHER" id="PTHR33649:SF2">
    <property type="entry name" value="PAR1 PROTEIN"/>
    <property type="match status" value="1"/>
</dbReference>
<accession>A0ABD1XXV6</accession>
<dbReference type="Pfam" id="PF06521">
    <property type="entry name" value="PAR1"/>
    <property type="match status" value="1"/>
</dbReference>
<evidence type="ECO:0000313" key="3">
    <source>
        <dbReference type="Proteomes" id="UP001605036"/>
    </source>
</evidence>
<sequence>MEKLGSLAVFFVTLLLRQTFTLGNLMCEDLSIGDCAFAVSSTGARCVLEKSKLTNGETTAECQTSIIMAAKPLEWIETDDCIKYCGLERISYGLSTDALMEKGFTAKLCSSECQNSCPNIVDLYLKLAAGEGLYLPHICLSQRSKARRLIADPIRFAHTISGSNSNKRRWSPKKIAPGPLEAEAYSPTTLPANDGDFEVSANEISPTVAPESADVLLREVAALISSPPSLPIPVIPGPLPGVTASINTERYSVEDLENEFTGQDY</sequence>
<comment type="caution">
    <text evidence="2">The sequence shown here is derived from an EMBL/GenBank/DDBJ whole genome shotgun (WGS) entry which is preliminary data.</text>
</comment>
<dbReference type="AlphaFoldDB" id="A0ABD1XXV6"/>
<dbReference type="EMBL" id="JBHFFA010000007">
    <property type="protein sequence ID" value="KAL2613774.1"/>
    <property type="molecule type" value="Genomic_DNA"/>
</dbReference>
<organism evidence="2 3">
    <name type="scientific">Riccia fluitans</name>
    <dbReference type="NCBI Taxonomy" id="41844"/>
    <lineage>
        <taxon>Eukaryota</taxon>
        <taxon>Viridiplantae</taxon>
        <taxon>Streptophyta</taxon>
        <taxon>Embryophyta</taxon>
        <taxon>Marchantiophyta</taxon>
        <taxon>Marchantiopsida</taxon>
        <taxon>Marchantiidae</taxon>
        <taxon>Marchantiales</taxon>
        <taxon>Ricciaceae</taxon>
        <taxon>Riccia</taxon>
    </lineage>
</organism>
<dbReference type="InterPro" id="IPR009489">
    <property type="entry name" value="PAR1"/>
</dbReference>
<evidence type="ECO:0008006" key="4">
    <source>
        <dbReference type="Google" id="ProtNLM"/>
    </source>
</evidence>
<keyword evidence="1" id="KW-0732">Signal</keyword>
<dbReference type="Proteomes" id="UP001605036">
    <property type="component" value="Unassembled WGS sequence"/>
</dbReference>
<gene>
    <name evidence="2" type="ORF">R1flu_025466</name>
</gene>
<name>A0ABD1XXV6_9MARC</name>
<dbReference type="PANTHER" id="PTHR33649">
    <property type="entry name" value="PAR1 PROTEIN"/>
    <property type="match status" value="1"/>
</dbReference>